<dbReference type="AlphaFoldDB" id="A0A6V8HII7"/>
<gene>
    <name evidence="1" type="ORF">TCE0_034f12033</name>
</gene>
<name>A0A6V8HII7_TALPI</name>
<accession>A0A6V8HII7</accession>
<keyword evidence="2" id="KW-1185">Reference proteome</keyword>
<proteinExistence type="predicted"/>
<dbReference type="EMBL" id="DF933830">
    <property type="protein sequence ID" value="GAM40015.1"/>
    <property type="molecule type" value="Genomic_DNA"/>
</dbReference>
<evidence type="ECO:0000313" key="2">
    <source>
        <dbReference type="Proteomes" id="UP000053095"/>
    </source>
</evidence>
<feature type="non-terminal residue" evidence="1">
    <location>
        <position position="1"/>
    </location>
</feature>
<organism evidence="1 2">
    <name type="scientific">Talaromyces pinophilus</name>
    <name type="common">Penicillium pinophilum</name>
    <dbReference type="NCBI Taxonomy" id="128442"/>
    <lineage>
        <taxon>Eukaryota</taxon>
        <taxon>Fungi</taxon>
        <taxon>Dikarya</taxon>
        <taxon>Ascomycota</taxon>
        <taxon>Pezizomycotina</taxon>
        <taxon>Eurotiomycetes</taxon>
        <taxon>Eurotiomycetidae</taxon>
        <taxon>Eurotiales</taxon>
        <taxon>Trichocomaceae</taxon>
        <taxon>Talaromyces</taxon>
        <taxon>Talaromyces sect. Talaromyces</taxon>
    </lineage>
</organism>
<reference evidence="2" key="1">
    <citation type="journal article" date="2015" name="Genome Announc.">
        <title>Draft genome sequence of Talaromyces cellulolyticus strain Y-94, a source of lignocellulosic biomass-degrading enzymes.</title>
        <authorList>
            <person name="Fujii T."/>
            <person name="Koike H."/>
            <person name="Sawayama S."/>
            <person name="Yano S."/>
            <person name="Inoue H."/>
        </authorList>
    </citation>
    <scope>NUCLEOTIDE SEQUENCE [LARGE SCALE GENOMIC DNA]</scope>
    <source>
        <strain evidence="2">Y-94</strain>
    </source>
</reference>
<comment type="caution">
    <text evidence="1">The sequence shown here is derived from an EMBL/GenBank/DDBJ whole genome shotgun (WGS) entry which is preliminary data.</text>
</comment>
<protein>
    <submittedName>
        <fullName evidence="1">Uncharacterized protein</fullName>
    </submittedName>
</protein>
<dbReference type="Proteomes" id="UP000053095">
    <property type="component" value="Unassembled WGS sequence"/>
</dbReference>
<evidence type="ECO:0000313" key="1">
    <source>
        <dbReference type="EMBL" id="GAM40015.1"/>
    </source>
</evidence>
<sequence length="77" mass="8732">LNSVLWDPELLWMRSRTLCLAHTATDSRSQPVGTVVVAHGSQAINEQIELGKLQHVMTLEKLSRPEDSPRTIRWGRN</sequence>